<feature type="transmembrane region" description="Helical" evidence="1">
    <location>
        <begin position="53"/>
        <end position="71"/>
    </location>
</feature>
<dbReference type="AlphaFoldDB" id="A0A1C6RRH8"/>
<evidence type="ECO:0000313" key="3">
    <source>
        <dbReference type="Proteomes" id="UP000198906"/>
    </source>
</evidence>
<sequence length="99" mass="10470">MILAAVVFLLAGLQAVLRMYDGLDGGAGGIIVALIAAVIYLAIAYGLWKGNKIAWILVVIGGALAVLSIFSGDWLSFATGIVLLVLLLLPQSRQWFNRA</sequence>
<organism evidence="2 3">
    <name type="scientific">Micromonospora inyonensis</name>
    <dbReference type="NCBI Taxonomy" id="47866"/>
    <lineage>
        <taxon>Bacteria</taxon>
        <taxon>Bacillati</taxon>
        <taxon>Actinomycetota</taxon>
        <taxon>Actinomycetes</taxon>
        <taxon>Micromonosporales</taxon>
        <taxon>Micromonosporaceae</taxon>
        <taxon>Micromonospora</taxon>
    </lineage>
</organism>
<keyword evidence="1" id="KW-0472">Membrane</keyword>
<feature type="transmembrane region" description="Helical" evidence="1">
    <location>
        <begin position="28"/>
        <end position="48"/>
    </location>
</feature>
<evidence type="ECO:0000313" key="2">
    <source>
        <dbReference type="EMBL" id="SCL19765.1"/>
    </source>
</evidence>
<name>A0A1C6RRH8_9ACTN</name>
<feature type="transmembrane region" description="Helical" evidence="1">
    <location>
        <begin position="77"/>
        <end position="96"/>
    </location>
</feature>
<evidence type="ECO:0000256" key="1">
    <source>
        <dbReference type="SAM" id="Phobius"/>
    </source>
</evidence>
<protein>
    <submittedName>
        <fullName evidence="2">Uncharacterized protein</fullName>
    </submittedName>
</protein>
<dbReference type="EMBL" id="FMHU01000001">
    <property type="protein sequence ID" value="SCL19765.1"/>
    <property type="molecule type" value="Genomic_DNA"/>
</dbReference>
<proteinExistence type="predicted"/>
<reference evidence="3" key="1">
    <citation type="submission" date="2016-06" db="EMBL/GenBank/DDBJ databases">
        <authorList>
            <person name="Varghese N."/>
        </authorList>
    </citation>
    <scope>NUCLEOTIDE SEQUENCE [LARGE SCALE GENOMIC DNA]</scope>
    <source>
        <strain evidence="3">DSM 46123</strain>
    </source>
</reference>
<keyword evidence="1" id="KW-1133">Transmembrane helix</keyword>
<dbReference type="Proteomes" id="UP000198906">
    <property type="component" value="Unassembled WGS sequence"/>
</dbReference>
<accession>A0A1C6RRH8</accession>
<keyword evidence="3" id="KW-1185">Reference proteome</keyword>
<gene>
    <name evidence="2" type="ORF">GA0074694_2805</name>
</gene>
<keyword evidence="1" id="KW-0812">Transmembrane</keyword>